<dbReference type="InterPro" id="IPR039261">
    <property type="entry name" value="FNR_nucleotide-bd"/>
</dbReference>
<evidence type="ECO:0000259" key="3">
    <source>
        <dbReference type="Pfam" id="PF08021"/>
    </source>
</evidence>
<organism evidence="4 5">
    <name type="scientific">Pedobacter steynii</name>
    <dbReference type="NCBI Taxonomy" id="430522"/>
    <lineage>
        <taxon>Bacteria</taxon>
        <taxon>Pseudomonadati</taxon>
        <taxon>Bacteroidota</taxon>
        <taxon>Sphingobacteriia</taxon>
        <taxon>Sphingobacteriales</taxon>
        <taxon>Sphingobacteriaceae</taxon>
        <taxon>Pedobacter</taxon>
    </lineage>
</organism>
<proteinExistence type="inferred from homology"/>
<evidence type="ECO:0000313" key="4">
    <source>
        <dbReference type="EMBL" id="SDM60562.1"/>
    </source>
</evidence>
<keyword evidence="5" id="KW-1185">Reference proteome</keyword>
<protein>
    <submittedName>
        <fullName evidence="4">NADPH-dependent ferric siderophore reductase, contains FAD-binding and SIP domains</fullName>
    </submittedName>
</protein>
<dbReference type="EMBL" id="FNGY01000004">
    <property type="protein sequence ID" value="SDM60562.1"/>
    <property type="molecule type" value="Genomic_DNA"/>
</dbReference>
<sequence length="266" mass="30065">MEIVKKKGIRSVFSVKEKIFLSPHYIRIIFEMTEQQVKKFANAQIGAHNKIFIPARGSAEVLFPDDAEESGKEASVKRTYTTRHIDLLKKELWIDFIDHADHGPASYWASRAVAGSKLGIAMKEGGRPLFPDVTAYFFVGDSTAIPVIGAMMEQLPPHVQLKAILEVHGEEDVISLPSKANASINWVYNKQPEMGSKLFEVVRDLSLTNHHSFFFFAGEYDSAKKIKQHFKETMGWLPVSYSVVSYWKRGASEDESSLLRSVDRRS</sequence>
<gene>
    <name evidence="4" type="ORF">SAMN05421820_104204</name>
</gene>
<dbReference type="STRING" id="430522.BFS30_21320"/>
<reference evidence="5" key="1">
    <citation type="submission" date="2016-10" db="EMBL/GenBank/DDBJ databases">
        <authorList>
            <person name="Varghese N."/>
            <person name="Submissions S."/>
        </authorList>
    </citation>
    <scope>NUCLEOTIDE SEQUENCE [LARGE SCALE GENOMIC DNA]</scope>
    <source>
        <strain evidence="5">DSM 19110</strain>
    </source>
</reference>
<dbReference type="PANTHER" id="PTHR30157:SF0">
    <property type="entry name" value="NADPH-DEPENDENT FERRIC-CHELATE REDUCTASE"/>
    <property type="match status" value="1"/>
</dbReference>
<dbReference type="InterPro" id="IPR013113">
    <property type="entry name" value="SIP_FAD-bd"/>
</dbReference>
<comment type="similarity">
    <text evidence="1">Belongs to the SIP oxidoreductase family.</text>
</comment>
<name>A0A1G9UKW5_9SPHI</name>
<dbReference type="Pfam" id="PF04954">
    <property type="entry name" value="SIP"/>
    <property type="match status" value="1"/>
</dbReference>
<evidence type="ECO:0000256" key="1">
    <source>
        <dbReference type="ARBA" id="ARBA00035644"/>
    </source>
</evidence>
<feature type="domain" description="Siderophore-interacting FAD-binding" evidence="3">
    <location>
        <begin position="15"/>
        <end position="121"/>
    </location>
</feature>
<dbReference type="OrthoDB" id="9814826at2"/>
<evidence type="ECO:0000259" key="2">
    <source>
        <dbReference type="Pfam" id="PF04954"/>
    </source>
</evidence>
<dbReference type="CDD" id="cd06193">
    <property type="entry name" value="siderophore_interacting"/>
    <property type="match status" value="1"/>
</dbReference>
<dbReference type="Gene3D" id="3.40.50.80">
    <property type="entry name" value="Nucleotide-binding domain of ferredoxin-NADP reductase (FNR) module"/>
    <property type="match status" value="1"/>
</dbReference>
<dbReference type="AlphaFoldDB" id="A0A1G9UKW5"/>
<evidence type="ECO:0000313" key="5">
    <source>
        <dbReference type="Proteomes" id="UP000183200"/>
    </source>
</evidence>
<dbReference type="RefSeq" id="WP_074607409.1">
    <property type="nucleotide sequence ID" value="NZ_FNGY01000004.1"/>
</dbReference>
<dbReference type="InterPro" id="IPR007037">
    <property type="entry name" value="SIP_rossman_dom"/>
</dbReference>
<dbReference type="InterPro" id="IPR039374">
    <property type="entry name" value="SIP_fam"/>
</dbReference>
<dbReference type="Pfam" id="PF08021">
    <property type="entry name" value="FAD_binding_9"/>
    <property type="match status" value="1"/>
</dbReference>
<feature type="domain" description="SIP-like Rossmann fold" evidence="2">
    <location>
        <begin position="135"/>
        <end position="250"/>
    </location>
</feature>
<dbReference type="PANTHER" id="PTHR30157">
    <property type="entry name" value="FERRIC REDUCTASE, NADPH-DEPENDENT"/>
    <property type="match status" value="1"/>
</dbReference>
<accession>A0A1G9UKW5</accession>
<dbReference type="Gene3D" id="2.40.30.10">
    <property type="entry name" value="Translation factors"/>
    <property type="match status" value="1"/>
</dbReference>
<dbReference type="Proteomes" id="UP000183200">
    <property type="component" value="Unassembled WGS sequence"/>
</dbReference>